<dbReference type="EMBL" id="JABBGA010000003">
    <property type="protein sequence ID" value="NML25104.1"/>
    <property type="molecule type" value="Genomic_DNA"/>
</dbReference>
<dbReference type="Gene3D" id="3.40.50.1820">
    <property type="entry name" value="alpha/beta hydrolase"/>
    <property type="match status" value="1"/>
</dbReference>
<dbReference type="InterPro" id="IPR029058">
    <property type="entry name" value="AB_hydrolase_fold"/>
</dbReference>
<name>A0A848G1E6_9RHOO</name>
<organism evidence="2 3">
    <name type="scientific">Zoogloea dura</name>
    <dbReference type="NCBI Taxonomy" id="2728840"/>
    <lineage>
        <taxon>Bacteria</taxon>
        <taxon>Pseudomonadati</taxon>
        <taxon>Pseudomonadota</taxon>
        <taxon>Betaproteobacteria</taxon>
        <taxon>Rhodocyclales</taxon>
        <taxon>Zoogloeaceae</taxon>
        <taxon>Zoogloea</taxon>
    </lineage>
</organism>
<dbReference type="AlphaFoldDB" id="A0A848G1E6"/>
<dbReference type="PANTHER" id="PTHR43194:SF2">
    <property type="entry name" value="PEROXISOMAL MEMBRANE PROTEIN LPX1"/>
    <property type="match status" value="1"/>
</dbReference>
<evidence type="ECO:0000259" key="1">
    <source>
        <dbReference type="Pfam" id="PF12697"/>
    </source>
</evidence>
<dbReference type="GO" id="GO:0016787">
    <property type="term" value="F:hydrolase activity"/>
    <property type="evidence" value="ECO:0007669"/>
    <property type="project" value="UniProtKB-KW"/>
</dbReference>
<proteinExistence type="predicted"/>
<dbReference type="RefSeq" id="WP_169144751.1">
    <property type="nucleotide sequence ID" value="NZ_JABBGA010000003.1"/>
</dbReference>
<dbReference type="InterPro" id="IPR050228">
    <property type="entry name" value="Carboxylesterase_BioH"/>
</dbReference>
<dbReference type="PANTHER" id="PTHR43194">
    <property type="entry name" value="HYDROLASE ALPHA/BETA FOLD FAMILY"/>
    <property type="match status" value="1"/>
</dbReference>
<accession>A0A848G1E6</accession>
<reference evidence="2 3" key="1">
    <citation type="submission" date="2020-04" db="EMBL/GenBank/DDBJ databases">
        <title>Zoogloea sp. G-4-1-14 isolated from soil.</title>
        <authorList>
            <person name="Dahal R.H."/>
        </authorList>
    </citation>
    <scope>NUCLEOTIDE SEQUENCE [LARGE SCALE GENOMIC DNA]</scope>
    <source>
        <strain evidence="2 3">G-4-1-14</strain>
    </source>
</reference>
<dbReference type="SUPFAM" id="SSF53474">
    <property type="entry name" value="alpha/beta-Hydrolases"/>
    <property type="match status" value="1"/>
</dbReference>
<dbReference type="PRINTS" id="PR00111">
    <property type="entry name" value="ABHYDROLASE"/>
</dbReference>
<comment type="caution">
    <text evidence="2">The sequence shown here is derived from an EMBL/GenBank/DDBJ whole genome shotgun (WGS) entry which is preliminary data.</text>
</comment>
<dbReference type="Pfam" id="PF12697">
    <property type="entry name" value="Abhydrolase_6"/>
    <property type="match status" value="1"/>
</dbReference>
<keyword evidence="2" id="KW-0378">Hydrolase</keyword>
<sequence>MPIRNFKLYAHPAATPAGSRPPLLFVHGAYTHALCWMPNFVPYFNARGFDCYTVDLSGHGQSAARASLHGFGLADYAVDLAEAVASLPALPILVGHSMGSLVVQRYLASGQAAGLALLSPVPPTGTGGSAARLALTRPEFFAELPRVTSGHPTQRTLEVMAEVYFSPEMSLDAVLACLPMIQDESEQAVAEMATLPFHPVGRRPDIPALVMGGREDAVFPPSMLFFTALSWRARQVVVDGAGHMLMLDPQWEEAARALADWADSVRG</sequence>
<gene>
    <name evidence="2" type="ORF">HHL15_05090</name>
</gene>
<evidence type="ECO:0000313" key="3">
    <source>
        <dbReference type="Proteomes" id="UP000580043"/>
    </source>
</evidence>
<protein>
    <submittedName>
        <fullName evidence="2">Alpha/beta hydrolase</fullName>
    </submittedName>
</protein>
<feature type="domain" description="AB hydrolase-1" evidence="1">
    <location>
        <begin position="23"/>
        <end position="250"/>
    </location>
</feature>
<evidence type="ECO:0000313" key="2">
    <source>
        <dbReference type="EMBL" id="NML25104.1"/>
    </source>
</evidence>
<dbReference type="InterPro" id="IPR000073">
    <property type="entry name" value="AB_hydrolase_1"/>
</dbReference>
<dbReference type="Proteomes" id="UP000580043">
    <property type="component" value="Unassembled WGS sequence"/>
</dbReference>
<keyword evidence="3" id="KW-1185">Reference proteome</keyword>